<comment type="catalytic activity">
    <reaction evidence="1">
        <text>L-erythrulose 1-phosphate = D-erythrulose 4-phosphate</text>
        <dbReference type="Rhea" id="RHEA:49588"/>
        <dbReference type="ChEBI" id="CHEBI:58002"/>
        <dbReference type="ChEBI" id="CHEBI:90796"/>
        <dbReference type="EC" id="5.3.1.33"/>
    </reaction>
</comment>
<evidence type="ECO:0000256" key="1">
    <source>
        <dbReference type="ARBA" id="ARBA00000148"/>
    </source>
</evidence>
<evidence type="ECO:0000313" key="11">
    <source>
        <dbReference type="Proteomes" id="UP001595607"/>
    </source>
</evidence>
<comment type="subunit">
    <text evidence="8 9">Homodimer.</text>
</comment>
<comment type="pathway">
    <text evidence="8 9">Carbohydrate degradation; glycolysis; D-glyceraldehyde 3-phosphate from glycerone phosphate: step 1/1.</text>
</comment>
<accession>A0ABV7MBX0</accession>
<dbReference type="InterPro" id="IPR000652">
    <property type="entry name" value="Triosephosphate_isomerase"/>
</dbReference>
<dbReference type="Pfam" id="PF00121">
    <property type="entry name" value="TIM"/>
    <property type="match status" value="1"/>
</dbReference>
<evidence type="ECO:0000256" key="8">
    <source>
        <dbReference type="HAMAP-Rule" id="MF_00147"/>
    </source>
</evidence>
<evidence type="ECO:0000256" key="9">
    <source>
        <dbReference type="RuleBase" id="RU363013"/>
    </source>
</evidence>
<comment type="subcellular location">
    <subcellularLocation>
        <location evidence="8 9">Cytoplasm</location>
    </subcellularLocation>
</comment>
<reference evidence="11" key="1">
    <citation type="journal article" date="2019" name="Int. J. Syst. Evol. Microbiol.">
        <title>The Global Catalogue of Microorganisms (GCM) 10K type strain sequencing project: providing services to taxonomists for standard genome sequencing and annotation.</title>
        <authorList>
            <consortium name="The Broad Institute Genomics Platform"/>
            <consortium name="The Broad Institute Genome Sequencing Center for Infectious Disease"/>
            <person name="Wu L."/>
            <person name="Ma J."/>
        </authorList>
    </citation>
    <scope>NUCLEOTIDE SEQUENCE [LARGE SCALE GENOMIC DNA]</scope>
    <source>
        <strain evidence="11">KCTC 22245</strain>
    </source>
</reference>
<evidence type="ECO:0000256" key="4">
    <source>
        <dbReference type="ARBA" id="ARBA00022432"/>
    </source>
</evidence>
<dbReference type="CDD" id="cd00311">
    <property type="entry name" value="TIM"/>
    <property type="match status" value="1"/>
</dbReference>
<evidence type="ECO:0000256" key="6">
    <source>
        <dbReference type="ARBA" id="ARBA00023152"/>
    </source>
</evidence>
<dbReference type="NCBIfam" id="TIGR00419">
    <property type="entry name" value="tim"/>
    <property type="match status" value="1"/>
</dbReference>
<proteinExistence type="inferred from homology"/>
<feature type="binding site" evidence="8">
    <location>
        <begin position="216"/>
        <end position="217"/>
    </location>
    <ligand>
        <name>substrate</name>
    </ligand>
</feature>
<feature type="binding site" evidence="8">
    <location>
        <position position="195"/>
    </location>
    <ligand>
        <name>substrate</name>
    </ligand>
</feature>
<dbReference type="EMBL" id="JBHRVA010000003">
    <property type="protein sequence ID" value="MFC3302969.1"/>
    <property type="molecule type" value="Genomic_DNA"/>
</dbReference>
<organism evidence="10 11">
    <name type="scientific">Parvularcula lutaonensis</name>
    <dbReference type="NCBI Taxonomy" id="491923"/>
    <lineage>
        <taxon>Bacteria</taxon>
        <taxon>Pseudomonadati</taxon>
        <taxon>Pseudomonadota</taxon>
        <taxon>Alphaproteobacteria</taxon>
        <taxon>Parvularculales</taxon>
        <taxon>Parvularculaceae</taxon>
        <taxon>Parvularcula</taxon>
    </lineage>
</organism>
<feature type="active site" description="Proton acceptor" evidence="8">
    <location>
        <position position="157"/>
    </location>
</feature>
<comment type="catalytic activity">
    <reaction evidence="8 9">
        <text>D-glyceraldehyde 3-phosphate = dihydroxyacetone phosphate</text>
        <dbReference type="Rhea" id="RHEA:18585"/>
        <dbReference type="ChEBI" id="CHEBI:57642"/>
        <dbReference type="ChEBI" id="CHEBI:59776"/>
        <dbReference type="EC" id="5.3.1.1"/>
    </reaction>
</comment>
<protein>
    <recommendedName>
        <fullName evidence="8 9">Triosephosphate isomerase</fullName>
        <shortName evidence="8">TIM</shortName>
        <shortName evidence="8">TPI</shortName>
        <ecNumber evidence="8 9">5.3.1.1</ecNumber>
    </recommendedName>
    <alternativeName>
        <fullName evidence="8">Triose-phosphate isomerase</fullName>
    </alternativeName>
</protein>
<dbReference type="EC" id="5.3.1.1" evidence="8 9"/>
<keyword evidence="11" id="KW-1185">Reference proteome</keyword>
<name>A0ABV7MBX0_9PROT</name>
<gene>
    <name evidence="8 10" type="primary">tpiA</name>
    <name evidence="10" type="ORF">ACFONP_09520</name>
</gene>
<evidence type="ECO:0000256" key="3">
    <source>
        <dbReference type="ARBA" id="ARBA00007422"/>
    </source>
</evidence>
<dbReference type="InterPro" id="IPR022896">
    <property type="entry name" value="TrioseP_Isoase_bac/euk"/>
</dbReference>
<dbReference type="PANTHER" id="PTHR21139">
    <property type="entry name" value="TRIOSEPHOSPHATE ISOMERASE"/>
    <property type="match status" value="1"/>
</dbReference>
<feature type="binding site" evidence="8">
    <location>
        <position position="163"/>
    </location>
    <ligand>
        <name>substrate</name>
    </ligand>
</feature>
<dbReference type="GO" id="GO:0004807">
    <property type="term" value="F:triose-phosphate isomerase activity"/>
    <property type="evidence" value="ECO:0007669"/>
    <property type="project" value="UniProtKB-EC"/>
</dbReference>
<keyword evidence="4 8" id="KW-0312">Gluconeogenesis</keyword>
<evidence type="ECO:0000256" key="7">
    <source>
        <dbReference type="ARBA" id="ARBA00023235"/>
    </source>
</evidence>
<keyword evidence="6 8" id="KW-0324">Glycolysis</keyword>
<dbReference type="PANTHER" id="PTHR21139:SF42">
    <property type="entry name" value="TRIOSEPHOSPHATE ISOMERASE"/>
    <property type="match status" value="1"/>
</dbReference>
<dbReference type="InterPro" id="IPR020861">
    <property type="entry name" value="Triosephosphate_isomerase_AS"/>
</dbReference>
<dbReference type="SUPFAM" id="SSF51351">
    <property type="entry name" value="Triosephosphate isomerase (TIM)"/>
    <property type="match status" value="1"/>
</dbReference>
<keyword evidence="7 8" id="KW-0413">Isomerase</keyword>
<comment type="pathway">
    <text evidence="2">Carbohydrate metabolism; erythritol degradation.</text>
</comment>
<comment type="similarity">
    <text evidence="3 8 9">Belongs to the triosephosphate isomerase family.</text>
</comment>
<dbReference type="PROSITE" id="PS00171">
    <property type="entry name" value="TIM_1"/>
    <property type="match status" value="1"/>
</dbReference>
<feature type="active site" description="Electrophile" evidence="8">
    <location>
        <position position="90"/>
    </location>
</feature>
<comment type="function">
    <text evidence="8">Involved in the gluconeogenesis. Catalyzes stereospecifically the conversion of dihydroxyacetone phosphate (DHAP) to D-glyceraldehyde-3-phosphate (G3P).</text>
</comment>
<dbReference type="HAMAP" id="MF_00147_B">
    <property type="entry name" value="TIM_B"/>
    <property type="match status" value="1"/>
</dbReference>
<dbReference type="InterPro" id="IPR013785">
    <property type="entry name" value="Aldolase_TIM"/>
</dbReference>
<dbReference type="InterPro" id="IPR035990">
    <property type="entry name" value="TIM_sf"/>
</dbReference>
<evidence type="ECO:0000256" key="5">
    <source>
        <dbReference type="ARBA" id="ARBA00022490"/>
    </source>
</evidence>
<comment type="pathway">
    <text evidence="8 9">Carbohydrate biosynthesis; gluconeogenesis.</text>
</comment>
<comment type="caution">
    <text evidence="10">The sequence shown here is derived from an EMBL/GenBank/DDBJ whole genome shotgun (WGS) entry which is preliminary data.</text>
</comment>
<dbReference type="Gene3D" id="3.20.20.70">
    <property type="entry name" value="Aldolase class I"/>
    <property type="match status" value="1"/>
</dbReference>
<evidence type="ECO:0000313" key="10">
    <source>
        <dbReference type="EMBL" id="MFC3302969.1"/>
    </source>
</evidence>
<dbReference type="Proteomes" id="UP001595607">
    <property type="component" value="Unassembled WGS sequence"/>
</dbReference>
<dbReference type="RefSeq" id="WP_189575070.1">
    <property type="nucleotide sequence ID" value="NZ_BMXU01000002.1"/>
</dbReference>
<evidence type="ECO:0000256" key="2">
    <source>
        <dbReference type="ARBA" id="ARBA00004939"/>
    </source>
</evidence>
<dbReference type="PROSITE" id="PS51440">
    <property type="entry name" value="TIM_2"/>
    <property type="match status" value="1"/>
</dbReference>
<keyword evidence="5 8" id="KW-0963">Cytoplasm</keyword>
<feature type="binding site" evidence="8">
    <location>
        <begin position="7"/>
        <end position="9"/>
    </location>
    <ligand>
        <name>substrate</name>
    </ligand>
</feature>
<sequence>MALIVGNWKMNGLRSSLAEARRIAEGAPDGHDLAICPPATLLWAMSEALEGSAVKTGGQDCHPKESGAHTGRISAEMIADAGASYCIVGHSECREECGDTDDILAAKLAAVLRAGLVPIFCVGESLETREAGEAVSFVTAQLGVVMDLAEKVVVAYEPIWAIGTGKVPGVDDIAEMHQAMRDRLGETTPLLYGGSVKPGNASEILAVPHVGGALVGGASLKADDFLGIARAG</sequence>